<organism evidence="1 2">
    <name type="scientific">[Candida] arabinofermentans NRRL YB-2248</name>
    <dbReference type="NCBI Taxonomy" id="983967"/>
    <lineage>
        <taxon>Eukaryota</taxon>
        <taxon>Fungi</taxon>
        <taxon>Dikarya</taxon>
        <taxon>Ascomycota</taxon>
        <taxon>Saccharomycotina</taxon>
        <taxon>Pichiomycetes</taxon>
        <taxon>Pichiales</taxon>
        <taxon>Pichiaceae</taxon>
        <taxon>Ogataea</taxon>
        <taxon>Ogataea/Candida clade</taxon>
    </lineage>
</organism>
<keyword evidence="2" id="KW-1185">Reference proteome</keyword>
<reference evidence="2" key="1">
    <citation type="submission" date="2016-04" db="EMBL/GenBank/DDBJ databases">
        <title>Comparative genomics of biotechnologically important yeasts.</title>
        <authorList>
            <consortium name="DOE Joint Genome Institute"/>
            <person name="Riley R."/>
            <person name="Haridas S."/>
            <person name="Wolfe K.H."/>
            <person name="Lopes M.R."/>
            <person name="Hittinger C.T."/>
            <person name="Goker M."/>
            <person name="Salamov A."/>
            <person name="Wisecaver J."/>
            <person name="Long T.M."/>
            <person name="Aerts A.L."/>
            <person name="Barry K."/>
            <person name="Choi C."/>
            <person name="Clum A."/>
            <person name="Coughlan A.Y."/>
            <person name="Deshpande S."/>
            <person name="Douglass A.P."/>
            <person name="Hanson S.J."/>
            <person name="Klenk H.-P."/>
            <person name="Labutti K."/>
            <person name="Lapidus A."/>
            <person name="Lindquist E."/>
            <person name="Lipzen A."/>
            <person name="Meier-Kolthoff J.P."/>
            <person name="Ohm R.A."/>
            <person name="Otillar R.P."/>
            <person name="Pangilinan J."/>
            <person name="Peng Y."/>
            <person name="Rokas A."/>
            <person name="Rosa C.A."/>
            <person name="Scheuner C."/>
            <person name="Sibirny A.A."/>
            <person name="Slot J.C."/>
            <person name="Stielow J.B."/>
            <person name="Sun H."/>
            <person name="Kurtzman C.P."/>
            <person name="Blackwell M."/>
            <person name="Grigoriev I.V."/>
            <person name="Jeffries T.W."/>
        </authorList>
    </citation>
    <scope>NUCLEOTIDE SEQUENCE [LARGE SCALE GENOMIC DNA]</scope>
    <source>
        <strain evidence="2">NRRL YB-2248</strain>
    </source>
</reference>
<dbReference type="AlphaFoldDB" id="A0A1E4SVZ4"/>
<proteinExistence type="predicted"/>
<dbReference type="InterPro" id="IPR029069">
    <property type="entry name" value="HotDog_dom_sf"/>
</dbReference>
<protein>
    <recommendedName>
        <fullName evidence="3">Thioesterase domain-containing protein</fullName>
    </recommendedName>
</protein>
<gene>
    <name evidence="1" type="ORF">CANARDRAFT_78564</name>
</gene>
<dbReference type="Proteomes" id="UP000094801">
    <property type="component" value="Unassembled WGS sequence"/>
</dbReference>
<dbReference type="PANTHER" id="PTHR47260">
    <property type="entry name" value="UPF0644 PROTEIN PB2B4.06"/>
    <property type="match status" value="1"/>
</dbReference>
<dbReference type="SUPFAM" id="SSF54637">
    <property type="entry name" value="Thioesterase/thiol ester dehydrase-isomerase"/>
    <property type="match status" value="1"/>
</dbReference>
<evidence type="ECO:0000313" key="2">
    <source>
        <dbReference type="Proteomes" id="UP000094801"/>
    </source>
</evidence>
<accession>A0A1E4SVZ4</accession>
<dbReference type="PANTHER" id="PTHR47260:SF1">
    <property type="entry name" value="UPF0644 PROTEIN PB2B4.06"/>
    <property type="match status" value="1"/>
</dbReference>
<dbReference type="Gene3D" id="3.10.129.10">
    <property type="entry name" value="Hotdog Thioesterase"/>
    <property type="match status" value="1"/>
</dbReference>
<dbReference type="InterPro" id="IPR052061">
    <property type="entry name" value="PTE-AB_protein"/>
</dbReference>
<dbReference type="EMBL" id="KV453862">
    <property type="protein sequence ID" value="ODV83637.1"/>
    <property type="molecule type" value="Genomic_DNA"/>
</dbReference>
<dbReference type="STRING" id="983967.A0A1E4SVZ4"/>
<dbReference type="OrthoDB" id="506431at2759"/>
<evidence type="ECO:0008006" key="3">
    <source>
        <dbReference type="Google" id="ProtNLM"/>
    </source>
</evidence>
<evidence type="ECO:0000313" key="1">
    <source>
        <dbReference type="EMBL" id="ODV83637.1"/>
    </source>
</evidence>
<name>A0A1E4SVZ4_9ASCO</name>
<sequence length="223" mass="24790">MTNNSIKPSSTKSLKDQLISNNYIEQHWILNNTNQNLYIGYNCLKQSQKIEEIEIYNKLIYNNDDLIDLNDDCNIIINDDDGDDGDGVGDLLKDKLPSSPISNHLIAIFNLGQQLTSHPNTIHGGLTATLIDEYFIKCCLNLINSNNNGDNDNTTTELVAYTGNLNISYKKAIIVPVDDTVQVWLSCYISSIQGRKVTIKGQLSSVGFKDIYCIGEVLAIVAK</sequence>